<feature type="signal peptide" evidence="2">
    <location>
        <begin position="1"/>
        <end position="23"/>
    </location>
</feature>
<organism evidence="4 5">
    <name type="scientific">Deinococcus psychrotolerans</name>
    <dbReference type="NCBI Taxonomy" id="2489213"/>
    <lineage>
        <taxon>Bacteria</taxon>
        <taxon>Thermotogati</taxon>
        <taxon>Deinococcota</taxon>
        <taxon>Deinococci</taxon>
        <taxon>Deinococcales</taxon>
        <taxon>Deinococcaceae</taxon>
        <taxon>Deinococcus</taxon>
    </lineage>
</organism>
<dbReference type="InterPro" id="IPR036908">
    <property type="entry name" value="RlpA-like_sf"/>
</dbReference>
<sequence>MFKKVVLKAGLSLVLASASLALAVPGQAVYYGGKYNPHTRMTAAHRTLPFGSWVRVTLRNGHSVDVLINDRGPFGNSRRIIDLSRTAAARLGILSQGVAAVDVRVLKYGRR</sequence>
<dbReference type="NCBIfam" id="TIGR00413">
    <property type="entry name" value="rlpA"/>
    <property type="match status" value="1"/>
</dbReference>
<dbReference type="OrthoDB" id="9779128at2"/>
<keyword evidence="2" id="KW-0732">Signal</keyword>
<dbReference type="CDD" id="cd22268">
    <property type="entry name" value="DPBB_RlpA-like"/>
    <property type="match status" value="1"/>
</dbReference>
<dbReference type="Pfam" id="PF03330">
    <property type="entry name" value="DPBB_1"/>
    <property type="match status" value="1"/>
</dbReference>
<gene>
    <name evidence="4" type="ORF">EHF33_02710</name>
</gene>
<dbReference type="PANTHER" id="PTHR34183:SF8">
    <property type="entry name" value="ENDOLYTIC PEPTIDOGLYCAN TRANSGLYCOSYLASE RLPA-RELATED"/>
    <property type="match status" value="1"/>
</dbReference>
<dbReference type="SUPFAM" id="SSF50685">
    <property type="entry name" value="Barwin-like endoglucanases"/>
    <property type="match status" value="1"/>
</dbReference>
<evidence type="ECO:0000256" key="2">
    <source>
        <dbReference type="SAM" id="SignalP"/>
    </source>
</evidence>
<dbReference type="InterPro" id="IPR009009">
    <property type="entry name" value="RlpA-like_DPBB"/>
</dbReference>
<dbReference type="InterPro" id="IPR012997">
    <property type="entry name" value="RplA"/>
</dbReference>
<evidence type="ECO:0000259" key="3">
    <source>
        <dbReference type="Pfam" id="PF03330"/>
    </source>
</evidence>
<feature type="domain" description="RlpA-like protein double-psi beta-barrel" evidence="3">
    <location>
        <begin position="32"/>
        <end position="102"/>
    </location>
</feature>
<keyword evidence="5" id="KW-1185">Reference proteome</keyword>
<evidence type="ECO:0000313" key="5">
    <source>
        <dbReference type="Proteomes" id="UP000276417"/>
    </source>
</evidence>
<proteinExistence type="inferred from homology"/>
<comment type="similarity">
    <text evidence="1">Belongs to the RlpA family.</text>
</comment>
<accession>A0A3G8YEJ9</accession>
<dbReference type="KEGG" id="dph:EHF33_02710"/>
<protein>
    <submittedName>
        <fullName evidence="4">Septal ring lytic transglycosylase RlpA family protein</fullName>
    </submittedName>
</protein>
<dbReference type="Proteomes" id="UP000276417">
    <property type="component" value="Chromosome 1"/>
</dbReference>
<evidence type="ECO:0000256" key="1">
    <source>
        <dbReference type="RuleBase" id="RU003495"/>
    </source>
</evidence>
<dbReference type="PANTHER" id="PTHR34183">
    <property type="entry name" value="ENDOLYTIC PEPTIDOGLYCAN TRANSGLYCOSYLASE RLPA"/>
    <property type="match status" value="1"/>
</dbReference>
<name>A0A3G8YEJ9_9DEIO</name>
<reference evidence="4 5" key="1">
    <citation type="submission" date="2018-11" db="EMBL/GenBank/DDBJ databases">
        <title>Deinococcus shelandsis sp. nov., isolated from South Shetland Islands soil of Antarctica.</title>
        <authorList>
            <person name="Tian J."/>
        </authorList>
    </citation>
    <scope>NUCLEOTIDE SEQUENCE [LARGE SCALE GENOMIC DNA]</scope>
    <source>
        <strain evidence="4 5">S14-83T</strain>
    </source>
</reference>
<feature type="chain" id="PRO_5018118813" evidence="2">
    <location>
        <begin position="24"/>
        <end position="111"/>
    </location>
</feature>
<dbReference type="AlphaFoldDB" id="A0A3G8YEJ9"/>
<dbReference type="EMBL" id="CP034183">
    <property type="protein sequence ID" value="AZI43742.1"/>
    <property type="molecule type" value="Genomic_DNA"/>
</dbReference>
<evidence type="ECO:0000313" key="4">
    <source>
        <dbReference type="EMBL" id="AZI43742.1"/>
    </source>
</evidence>
<dbReference type="Gene3D" id="2.40.40.10">
    <property type="entry name" value="RlpA-like domain"/>
    <property type="match status" value="1"/>
</dbReference>